<organism evidence="1">
    <name type="scientific">Candidatus Actinomarina minuta</name>
    <dbReference type="NCBI Taxonomy" id="1389454"/>
    <lineage>
        <taxon>Bacteria</taxon>
        <taxon>Bacillati</taxon>
        <taxon>Actinomycetota</taxon>
        <taxon>Actinomycetes</taxon>
        <taxon>Candidatus Actinomarinidae</taxon>
        <taxon>Candidatus Actinomarinales</taxon>
        <taxon>Candidatus Actinomarineae</taxon>
        <taxon>Candidatus Actinomarinaceae</taxon>
        <taxon>Candidatus Actinomarina</taxon>
    </lineage>
</organism>
<dbReference type="EMBL" id="KC811149">
    <property type="protein sequence ID" value="AGQ20040.1"/>
    <property type="molecule type" value="Genomic_DNA"/>
</dbReference>
<evidence type="ECO:0000313" key="1">
    <source>
        <dbReference type="EMBL" id="AGQ20040.1"/>
    </source>
</evidence>
<sequence>MSGVNVLTTNSFDAEFENIELSEDIDYLMTIDMEGSVNLGFFEGSGYKVDILNQPGKTGFPEALQANLGNPQPIRLREVSTDRLLQVSGWKLDLGNKTNWALDILSFDSNYYLDSPNLSKARLIGTGEIFLGPSLSSGDIVINGIFNVTVDRKLPIVVIGNADVPANWINATIGYLNQTNGSYNLKVIVEDGSTVIFEEGE</sequence>
<accession>S5DSN7</accession>
<name>S5DSN7_9ACTN</name>
<protein>
    <submittedName>
        <fullName evidence="1">MedDCM-OCT-S45-C49-cds20</fullName>
    </submittedName>
</protein>
<dbReference type="AlphaFoldDB" id="S5DSN7"/>
<proteinExistence type="predicted"/>
<reference evidence="1" key="1">
    <citation type="journal article" date="2013" name="Sci. Rep.">
        <title>Metagenomics uncovers a new group of low GC and ultra-small marine Actinobacteria.</title>
        <authorList>
            <person name="Ghai R."/>
            <person name="Mizuno C.M."/>
            <person name="Picazo A."/>
            <person name="Camacho A."/>
            <person name="Rodriguez-Valera F."/>
        </authorList>
    </citation>
    <scope>NUCLEOTIDE SEQUENCE</scope>
</reference>